<name>A0A443RR33_9ACAR</name>
<dbReference type="PANTHER" id="PTHR10981:SF0">
    <property type="entry name" value="BATTENIN"/>
    <property type="match status" value="1"/>
</dbReference>
<evidence type="ECO:0000256" key="2">
    <source>
        <dbReference type="ARBA" id="ARBA00022448"/>
    </source>
</evidence>
<protein>
    <recommendedName>
        <fullName evidence="6">Battenin</fullName>
    </recommendedName>
</protein>
<dbReference type="EMBL" id="NCKU01000044">
    <property type="protein sequence ID" value="RWS17715.1"/>
    <property type="molecule type" value="Genomic_DNA"/>
</dbReference>
<dbReference type="GO" id="GO:0012505">
    <property type="term" value="C:endomembrane system"/>
    <property type="evidence" value="ECO:0007669"/>
    <property type="project" value="UniProtKB-SubCell"/>
</dbReference>
<evidence type="ECO:0000256" key="6">
    <source>
        <dbReference type="RuleBase" id="RU361113"/>
    </source>
</evidence>
<comment type="caution">
    <text evidence="6">Lacks conserved residue(s) required for the propagation of feature annotation.</text>
</comment>
<dbReference type="AlphaFoldDB" id="A0A443RR33"/>
<evidence type="ECO:0000313" key="7">
    <source>
        <dbReference type="EMBL" id="RWS17715.1"/>
    </source>
</evidence>
<keyword evidence="2" id="KW-0813">Transport</keyword>
<keyword evidence="5 6" id="KW-0472">Membrane</keyword>
<accession>A0A443RR33</accession>
<keyword evidence="3 6" id="KW-0812">Transmembrane</keyword>
<dbReference type="PRINTS" id="PR01315">
    <property type="entry name" value="BATTENIN"/>
</dbReference>
<keyword evidence="8" id="KW-1185">Reference proteome</keyword>
<reference evidence="7 8" key="1">
    <citation type="journal article" date="2018" name="Gigascience">
        <title>Genomes of trombidid mites reveal novel predicted allergens and laterally-transferred genes associated with secondary metabolism.</title>
        <authorList>
            <person name="Dong X."/>
            <person name="Chaisiri K."/>
            <person name="Xia D."/>
            <person name="Armstrong S.D."/>
            <person name="Fang Y."/>
            <person name="Donnelly M.J."/>
            <person name="Kadowaki T."/>
            <person name="McGarry J.W."/>
            <person name="Darby A.C."/>
            <person name="Makepeace B.L."/>
        </authorList>
    </citation>
    <scope>NUCLEOTIDE SEQUENCE [LARGE SCALE GENOMIC DNA]</scope>
    <source>
        <strain evidence="7">UoL-WK</strain>
    </source>
</reference>
<dbReference type="Pfam" id="PF02487">
    <property type="entry name" value="CLN3"/>
    <property type="match status" value="1"/>
</dbReference>
<comment type="subcellular location">
    <subcellularLocation>
        <location evidence="1">Endomembrane system</location>
        <topology evidence="1">Multi-pass membrane protein</topology>
    </subcellularLocation>
    <subcellularLocation>
        <location evidence="6">Lysosome membrane</location>
        <topology evidence="6">Multi-pass membrane protein</topology>
    </subcellularLocation>
</comment>
<evidence type="ECO:0000313" key="8">
    <source>
        <dbReference type="Proteomes" id="UP000285301"/>
    </source>
</evidence>
<dbReference type="PANTHER" id="PTHR10981">
    <property type="entry name" value="BATTENIN"/>
    <property type="match status" value="1"/>
</dbReference>
<dbReference type="InterPro" id="IPR003492">
    <property type="entry name" value="Battenin_disease_Cln3"/>
</dbReference>
<dbReference type="Proteomes" id="UP000285301">
    <property type="component" value="Unassembled WGS sequence"/>
</dbReference>
<keyword evidence="4 6" id="KW-1133">Transmembrane helix</keyword>
<keyword evidence="6" id="KW-0458">Lysosome</keyword>
<dbReference type="GO" id="GO:0051453">
    <property type="term" value="P:regulation of intracellular pH"/>
    <property type="evidence" value="ECO:0007669"/>
    <property type="project" value="TreeGrafter"/>
</dbReference>
<dbReference type="GO" id="GO:0005765">
    <property type="term" value="C:lysosomal membrane"/>
    <property type="evidence" value="ECO:0007669"/>
    <property type="project" value="UniProtKB-SubCell"/>
</dbReference>
<comment type="similarity">
    <text evidence="6">Belongs to the battenin family.</text>
</comment>
<organism evidence="7 8">
    <name type="scientific">Dinothrombium tinctorium</name>
    <dbReference type="NCBI Taxonomy" id="1965070"/>
    <lineage>
        <taxon>Eukaryota</taxon>
        <taxon>Metazoa</taxon>
        <taxon>Ecdysozoa</taxon>
        <taxon>Arthropoda</taxon>
        <taxon>Chelicerata</taxon>
        <taxon>Arachnida</taxon>
        <taxon>Acari</taxon>
        <taxon>Acariformes</taxon>
        <taxon>Trombidiformes</taxon>
        <taxon>Prostigmata</taxon>
        <taxon>Anystina</taxon>
        <taxon>Parasitengona</taxon>
        <taxon>Trombidioidea</taxon>
        <taxon>Trombidiidae</taxon>
        <taxon>Dinothrombium</taxon>
    </lineage>
</organism>
<dbReference type="OrthoDB" id="5965864at2759"/>
<comment type="caution">
    <text evidence="7">The sequence shown here is derived from an EMBL/GenBank/DDBJ whole genome shotgun (WGS) entry which is preliminary data.</text>
</comment>
<evidence type="ECO:0000256" key="3">
    <source>
        <dbReference type="ARBA" id="ARBA00022692"/>
    </source>
</evidence>
<sequence length="76" mass="8476">MYGDKPYIVFGILLYEGLFGGAAYVNIFYRISVESAPRHKEFSMSVTTLVDSTGIMLAGFTSIPAHNALCKYFNRN</sequence>
<evidence type="ECO:0000256" key="1">
    <source>
        <dbReference type="ARBA" id="ARBA00004127"/>
    </source>
</evidence>
<gene>
    <name evidence="7" type="ORF">B4U79_13995</name>
</gene>
<dbReference type="STRING" id="1965070.A0A443RR33"/>
<proteinExistence type="inferred from homology"/>
<evidence type="ECO:0000256" key="5">
    <source>
        <dbReference type="ARBA" id="ARBA00023136"/>
    </source>
</evidence>
<feature type="transmembrane region" description="Helical" evidence="6">
    <location>
        <begin position="6"/>
        <end position="29"/>
    </location>
</feature>
<evidence type="ECO:0000256" key="4">
    <source>
        <dbReference type="ARBA" id="ARBA00022989"/>
    </source>
</evidence>